<proteinExistence type="predicted"/>
<dbReference type="RefSeq" id="WP_073211864.1">
    <property type="nucleotide sequence ID" value="NZ_BANC01000030.1"/>
</dbReference>
<dbReference type="EMBL" id="BANC01000030">
    <property type="protein sequence ID" value="GAN79801.1"/>
    <property type="molecule type" value="Genomic_DNA"/>
</dbReference>
<name>A0A0D6PEL9_9PROT</name>
<comment type="caution">
    <text evidence="1">The sequence shown here is derived from an EMBL/GenBank/DDBJ whole genome shotgun (WGS) entry which is preliminary data.</text>
</comment>
<reference evidence="1 2" key="1">
    <citation type="submission" date="2012-11" db="EMBL/GenBank/DDBJ databases">
        <title>Whole genome sequence of Acidocella aminolytica 101 = DSM 11237.</title>
        <authorList>
            <person name="Azuma Y."/>
            <person name="Higashiura N."/>
            <person name="Hirakawa H."/>
            <person name="Matsushita K."/>
        </authorList>
    </citation>
    <scope>NUCLEOTIDE SEQUENCE [LARGE SCALE GENOMIC DNA]</scope>
    <source>
        <strain evidence="2">101 / DSM 11237</strain>
    </source>
</reference>
<evidence type="ECO:0000313" key="2">
    <source>
        <dbReference type="Proteomes" id="UP000032668"/>
    </source>
</evidence>
<organism evidence="1 2">
    <name type="scientific">Acidocella aminolytica 101 = DSM 11237</name>
    <dbReference type="NCBI Taxonomy" id="1120923"/>
    <lineage>
        <taxon>Bacteria</taxon>
        <taxon>Pseudomonadati</taxon>
        <taxon>Pseudomonadota</taxon>
        <taxon>Alphaproteobacteria</taxon>
        <taxon>Acetobacterales</taxon>
        <taxon>Acidocellaceae</taxon>
        <taxon>Acidocella</taxon>
    </lineage>
</organism>
<dbReference type="Proteomes" id="UP000032668">
    <property type="component" value="Unassembled WGS sequence"/>
</dbReference>
<keyword evidence="2" id="KW-1185">Reference proteome</keyword>
<evidence type="ECO:0000313" key="1">
    <source>
        <dbReference type="EMBL" id="GAN79801.1"/>
    </source>
</evidence>
<dbReference type="AlphaFoldDB" id="A0A0D6PEL9"/>
<sequence>MAAKFFKATIGDVTFFRKSASRDYKFGTVMLGEDRNPCLIGFSNTGRAAAGWQVAPAVEITEQEFKVLNNLKTERLEALWNAHEAQGLQVWRTAQARDSWVRS</sequence>
<accession>A0A0D6PEL9</accession>
<protein>
    <submittedName>
        <fullName evidence="1">Uncharacterized protein</fullName>
    </submittedName>
</protein>
<gene>
    <name evidence="1" type="ORF">Aam_030_034</name>
</gene>